<dbReference type="EMBL" id="SADV01000008">
    <property type="protein sequence ID" value="TQR32827.1"/>
    <property type="molecule type" value="Genomic_DNA"/>
</dbReference>
<evidence type="ECO:0000313" key="2">
    <source>
        <dbReference type="Proteomes" id="UP000317944"/>
    </source>
</evidence>
<evidence type="ECO:0000313" key="1">
    <source>
        <dbReference type="EMBL" id="TQR32827.1"/>
    </source>
</evidence>
<dbReference type="AlphaFoldDB" id="A0A544UIG4"/>
<gene>
    <name evidence="1" type="ORF">C7Y47_11935</name>
</gene>
<name>A0A544UIG4_LYSSH</name>
<dbReference type="OrthoDB" id="2938764at2"/>
<dbReference type="Gene3D" id="1.10.10.1150">
    <property type="entry name" value="Coenzyme PQQ synthesis protein D (PqqD)"/>
    <property type="match status" value="1"/>
</dbReference>
<proteinExistence type="predicted"/>
<accession>A0A544UIG4</accession>
<dbReference type="Pfam" id="PF05402">
    <property type="entry name" value="PqqD"/>
    <property type="match status" value="1"/>
</dbReference>
<dbReference type="RefSeq" id="WP_142508984.1">
    <property type="nucleotide sequence ID" value="NZ_SADV01000008.1"/>
</dbReference>
<reference evidence="1 2" key="1">
    <citation type="submission" date="2018-03" db="EMBL/GenBank/DDBJ databases">
        <title>Aerobic endospore-forming bacteria genome sequencing and assembly.</title>
        <authorList>
            <person name="Cavalcante D.A."/>
            <person name="Driks A."/>
            <person name="Putonti C."/>
            <person name="De-Souza M.T."/>
        </authorList>
    </citation>
    <scope>NUCLEOTIDE SEQUENCE [LARGE SCALE GENOMIC DNA]</scope>
    <source>
        <strain evidence="1 2">SDF0037</strain>
    </source>
</reference>
<dbReference type="InterPro" id="IPR041881">
    <property type="entry name" value="PqqD_sf"/>
</dbReference>
<protein>
    <submittedName>
        <fullName evidence="1">PqqD family protein</fullName>
    </submittedName>
</protein>
<organism evidence="1 2">
    <name type="scientific">Lysinibacillus sphaericus</name>
    <name type="common">Bacillus sphaericus</name>
    <dbReference type="NCBI Taxonomy" id="1421"/>
    <lineage>
        <taxon>Bacteria</taxon>
        <taxon>Bacillati</taxon>
        <taxon>Bacillota</taxon>
        <taxon>Bacilli</taxon>
        <taxon>Bacillales</taxon>
        <taxon>Bacillaceae</taxon>
        <taxon>Lysinibacillus</taxon>
    </lineage>
</organism>
<dbReference type="Proteomes" id="UP000317944">
    <property type="component" value="Unassembled WGS sequence"/>
</dbReference>
<dbReference type="InterPro" id="IPR008792">
    <property type="entry name" value="PQQD"/>
</dbReference>
<sequence length="89" mass="10414">MFTEDIVFKQNLNFRVRNISKKNVLFGDGAAFELNDTANNIWELIDGNKNLGQVIEQIEAEYFIEEGSHKEEIIQFVEFLYEKKAIKNI</sequence>
<comment type="caution">
    <text evidence="1">The sequence shown here is derived from an EMBL/GenBank/DDBJ whole genome shotgun (WGS) entry which is preliminary data.</text>
</comment>